<evidence type="ECO:0000256" key="3">
    <source>
        <dbReference type="ARBA" id="ARBA00022603"/>
    </source>
</evidence>
<dbReference type="Proteomes" id="UP001501074">
    <property type="component" value="Unassembled WGS sequence"/>
</dbReference>
<dbReference type="InterPro" id="IPR020596">
    <property type="entry name" value="rRNA_Ade_Mease_Trfase_CS"/>
</dbReference>
<evidence type="ECO:0000259" key="9">
    <source>
        <dbReference type="SMART" id="SM00650"/>
    </source>
</evidence>
<protein>
    <recommendedName>
        <fullName evidence="7">Ribosomal RNA small subunit methyltransferase A</fullName>
        <ecNumber evidence="7">2.1.1.182</ecNumber>
    </recommendedName>
    <alternativeName>
        <fullName evidence="7">16S rRNA (adenine(1518)-N(6)/adenine(1519)-N(6))-dimethyltransferase</fullName>
    </alternativeName>
    <alternativeName>
        <fullName evidence="7">16S rRNA dimethyladenosine transferase</fullName>
    </alternativeName>
    <alternativeName>
        <fullName evidence="7">16S rRNA dimethylase</fullName>
    </alternativeName>
    <alternativeName>
        <fullName evidence="7">S-adenosylmethionine-6-N', N'-adenosyl(rRNA) dimethyltransferase</fullName>
    </alternativeName>
</protein>
<accession>A0ABP6YRT1</accession>
<keyword evidence="2 7" id="KW-0698">rRNA processing</keyword>
<comment type="catalytic activity">
    <reaction evidence="7">
        <text>adenosine(1518)/adenosine(1519) in 16S rRNA + 4 S-adenosyl-L-methionine = N(6)-dimethyladenosine(1518)/N(6)-dimethyladenosine(1519) in 16S rRNA + 4 S-adenosyl-L-homocysteine + 4 H(+)</text>
        <dbReference type="Rhea" id="RHEA:19609"/>
        <dbReference type="Rhea" id="RHEA-COMP:10232"/>
        <dbReference type="Rhea" id="RHEA-COMP:10233"/>
        <dbReference type="ChEBI" id="CHEBI:15378"/>
        <dbReference type="ChEBI" id="CHEBI:57856"/>
        <dbReference type="ChEBI" id="CHEBI:59789"/>
        <dbReference type="ChEBI" id="CHEBI:74411"/>
        <dbReference type="ChEBI" id="CHEBI:74493"/>
        <dbReference type="EC" id="2.1.1.182"/>
    </reaction>
</comment>
<keyword evidence="11" id="KW-1185">Reference proteome</keyword>
<gene>
    <name evidence="7 10" type="primary">rsmA</name>
    <name evidence="7" type="synonym">ksgA</name>
    <name evidence="10" type="ORF">GCM10022223_00090</name>
</gene>
<comment type="function">
    <text evidence="7">Specifically dimethylates two adjacent adenosines (A1518 and A1519) in the loop of a conserved hairpin near the 3'-end of 16S rRNA in the 30S particle. May play a critical role in biogenesis of 30S subunits.</text>
</comment>
<evidence type="ECO:0000256" key="1">
    <source>
        <dbReference type="ARBA" id="ARBA00022490"/>
    </source>
</evidence>
<name>A0ABP6YRT1_9ACTN</name>
<comment type="similarity">
    <text evidence="7">Belongs to the class I-like SAM-binding methyltransferase superfamily. rRNA adenine N(6)-methyltransferase family. RsmA subfamily.</text>
</comment>
<feature type="binding site" evidence="7 8">
    <location>
        <position position="32"/>
    </location>
    <ligand>
        <name>S-adenosyl-L-methionine</name>
        <dbReference type="ChEBI" id="CHEBI:59789"/>
    </ligand>
</feature>
<evidence type="ECO:0000256" key="7">
    <source>
        <dbReference type="HAMAP-Rule" id="MF_00607"/>
    </source>
</evidence>
<organism evidence="10 11">
    <name type="scientific">Kineosporia mesophila</name>
    <dbReference type="NCBI Taxonomy" id="566012"/>
    <lineage>
        <taxon>Bacteria</taxon>
        <taxon>Bacillati</taxon>
        <taxon>Actinomycetota</taxon>
        <taxon>Actinomycetes</taxon>
        <taxon>Kineosporiales</taxon>
        <taxon>Kineosporiaceae</taxon>
        <taxon>Kineosporia</taxon>
    </lineage>
</organism>
<comment type="caution">
    <text evidence="10">The sequence shown here is derived from an EMBL/GenBank/DDBJ whole genome shotgun (WGS) entry which is preliminary data.</text>
</comment>
<feature type="binding site" evidence="7 8">
    <location>
        <position position="59"/>
    </location>
    <ligand>
        <name>S-adenosyl-L-methionine</name>
        <dbReference type="ChEBI" id="CHEBI:59789"/>
    </ligand>
</feature>
<dbReference type="Pfam" id="PF00398">
    <property type="entry name" value="RrnaAD"/>
    <property type="match status" value="1"/>
</dbReference>
<evidence type="ECO:0000256" key="2">
    <source>
        <dbReference type="ARBA" id="ARBA00022552"/>
    </source>
</evidence>
<dbReference type="EMBL" id="BAAAZO010000001">
    <property type="protein sequence ID" value="GAA3589615.1"/>
    <property type="molecule type" value="Genomic_DNA"/>
</dbReference>
<dbReference type="PANTHER" id="PTHR11727:SF7">
    <property type="entry name" value="DIMETHYLADENOSINE TRANSFERASE-RELATED"/>
    <property type="match status" value="1"/>
</dbReference>
<evidence type="ECO:0000256" key="4">
    <source>
        <dbReference type="ARBA" id="ARBA00022679"/>
    </source>
</evidence>
<dbReference type="Gene3D" id="1.10.8.100">
    <property type="entry name" value="Ribosomal RNA adenine dimethylase-like, domain 2"/>
    <property type="match status" value="1"/>
</dbReference>
<dbReference type="PROSITE" id="PS01131">
    <property type="entry name" value="RRNA_A_DIMETH"/>
    <property type="match status" value="1"/>
</dbReference>
<sequence length="290" mass="30422">MSTSSTSLLGPADIRQLAGRLDVRPTKQLGQNFVVDANTVRRIARLAGVGEGDLVTEIGPGLGSLTLALLETGAHVVAVEIDPKLAAELPATIATRAPEAAERFSVVLSDALLVQAQQLEVGGRTPTAVVANLPYNVAVPVLLTLLERVSTLTSGLVMVQAEVADRLAARPGDKTYGVPSVKAAWYADVRRAGAVPRQVFWPVPNVESGLVQFTARPHPDTSATREEVFACVDAAFAQRRKTLRAALAGWAGSADAAQAALDQAGIDPKIRGERLTVQEFSALAAARPKG</sequence>
<dbReference type="Gene3D" id="3.40.50.150">
    <property type="entry name" value="Vaccinia Virus protein VP39"/>
    <property type="match status" value="1"/>
</dbReference>
<evidence type="ECO:0000256" key="6">
    <source>
        <dbReference type="ARBA" id="ARBA00022884"/>
    </source>
</evidence>
<proteinExistence type="inferred from homology"/>
<feature type="domain" description="Ribosomal RNA adenine methylase transferase N-terminal" evidence="9">
    <location>
        <begin position="39"/>
        <end position="217"/>
    </location>
</feature>
<comment type="subcellular location">
    <subcellularLocation>
        <location evidence="7">Cytoplasm</location>
    </subcellularLocation>
</comment>
<dbReference type="SMART" id="SM00650">
    <property type="entry name" value="rADc"/>
    <property type="match status" value="1"/>
</dbReference>
<dbReference type="EC" id="2.1.1.182" evidence="7"/>
<evidence type="ECO:0000256" key="5">
    <source>
        <dbReference type="ARBA" id="ARBA00022691"/>
    </source>
</evidence>
<reference evidence="11" key="1">
    <citation type="journal article" date="2019" name="Int. J. Syst. Evol. Microbiol.">
        <title>The Global Catalogue of Microorganisms (GCM) 10K type strain sequencing project: providing services to taxonomists for standard genome sequencing and annotation.</title>
        <authorList>
            <consortium name="The Broad Institute Genomics Platform"/>
            <consortium name="The Broad Institute Genome Sequencing Center for Infectious Disease"/>
            <person name="Wu L."/>
            <person name="Ma J."/>
        </authorList>
    </citation>
    <scope>NUCLEOTIDE SEQUENCE [LARGE SCALE GENOMIC DNA]</scope>
    <source>
        <strain evidence="11">JCM 16902</strain>
    </source>
</reference>
<dbReference type="InterPro" id="IPR023165">
    <property type="entry name" value="rRNA_Ade_diMease-like_C"/>
</dbReference>
<keyword evidence="4 7" id="KW-0808">Transferase</keyword>
<dbReference type="HAMAP" id="MF_00607">
    <property type="entry name" value="16SrRNA_methyltr_A"/>
    <property type="match status" value="1"/>
</dbReference>
<feature type="binding site" evidence="7 8">
    <location>
        <position position="80"/>
    </location>
    <ligand>
        <name>S-adenosyl-L-methionine</name>
        <dbReference type="ChEBI" id="CHEBI:59789"/>
    </ligand>
</feature>
<feature type="binding site" evidence="7 8">
    <location>
        <position position="132"/>
    </location>
    <ligand>
        <name>S-adenosyl-L-methionine</name>
        <dbReference type="ChEBI" id="CHEBI:59789"/>
    </ligand>
</feature>
<dbReference type="InterPro" id="IPR020598">
    <property type="entry name" value="rRNA_Ade_methylase_Trfase_N"/>
</dbReference>
<dbReference type="InterPro" id="IPR011530">
    <property type="entry name" value="rRNA_adenine_dimethylase"/>
</dbReference>
<evidence type="ECO:0000313" key="10">
    <source>
        <dbReference type="EMBL" id="GAA3589615.1"/>
    </source>
</evidence>
<evidence type="ECO:0000256" key="8">
    <source>
        <dbReference type="PROSITE-ProRule" id="PRU01026"/>
    </source>
</evidence>
<dbReference type="InterPro" id="IPR001737">
    <property type="entry name" value="KsgA/Erm"/>
</dbReference>
<dbReference type="PROSITE" id="PS51689">
    <property type="entry name" value="SAM_RNA_A_N6_MT"/>
    <property type="match status" value="1"/>
</dbReference>
<feature type="binding site" evidence="7 8">
    <location>
        <position position="34"/>
    </location>
    <ligand>
        <name>S-adenosyl-L-methionine</name>
        <dbReference type="ChEBI" id="CHEBI:59789"/>
    </ligand>
</feature>
<dbReference type="NCBIfam" id="TIGR00755">
    <property type="entry name" value="ksgA"/>
    <property type="match status" value="1"/>
</dbReference>
<feature type="binding site" evidence="7 8">
    <location>
        <position position="110"/>
    </location>
    <ligand>
        <name>S-adenosyl-L-methionine</name>
        <dbReference type="ChEBI" id="CHEBI:59789"/>
    </ligand>
</feature>
<dbReference type="InterPro" id="IPR029063">
    <property type="entry name" value="SAM-dependent_MTases_sf"/>
</dbReference>
<dbReference type="SUPFAM" id="SSF53335">
    <property type="entry name" value="S-adenosyl-L-methionine-dependent methyltransferases"/>
    <property type="match status" value="1"/>
</dbReference>
<keyword evidence="5 7" id="KW-0949">S-adenosyl-L-methionine</keyword>
<dbReference type="CDD" id="cd02440">
    <property type="entry name" value="AdoMet_MTases"/>
    <property type="match status" value="1"/>
</dbReference>
<keyword evidence="6 7" id="KW-0694">RNA-binding</keyword>
<keyword evidence="3 7" id="KW-0489">Methyltransferase</keyword>
<evidence type="ECO:0000313" key="11">
    <source>
        <dbReference type="Proteomes" id="UP001501074"/>
    </source>
</evidence>
<keyword evidence="1 7" id="KW-0963">Cytoplasm</keyword>
<dbReference type="PANTHER" id="PTHR11727">
    <property type="entry name" value="DIMETHYLADENOSINE TRANSFERASE"/>
    <property type="match status" value="1"/>
</dbReference>